<name>A0AAV7MW15_PLEWA</name>
<feature type="region of interest" description="Disordered" evidence="1">
    <location>
        <begin position="1"/>
        <end position="160"/>
    </location>
</feature>
<dbReference type="Proteomes" id="UP001066276">
    <property type="component" value="Chromosome 9"/>
</dbReference>
<reference evidence="2" key="1">
    <citation type="journal article" date="2022" name="bioRxiv">
        <title>Sequencing and chromosome-scale assembly of the giantPleurodeles waltlgenome.</title>
        <authorList>
            <person name="Brown T."/>
            <person name="Elewa A."/>
            <person name="Iarovenko S."/>
            <person name="Subramanian E."/>
            <person name="Araus A.J."/>
            <person name="Petzold A."/>
            <person name="Susuki M."/>
            <person name="Suzuki K.-i.T."/>
            <person name="Hayashi T."/>
            <person name="Toyoda A."/>
            <person name="Oliveira C."/>
            <person name="Osipova E."/>
            <person name="Leigh N.D."/>
            <person name="Simon A."/>
            <person name="Yun M.H."/>
        </authorList>
    </citation>
    <scope>NUCLEOTIDE SEQUENCE</scope>
    <source>
        <strain evidence="2">20211129_DDA</strain>
        <tissue evidence="2">Liver</tissue>
    </source>
</reference>
<organism evidence="2 3">
    <name type="scientific">Pleurodeles waltl</name>
    <name type="common">Iberian ribbed newt</name>
    <dbReference type="NCBI Taxonomy" id="8319"/>
    <lineage>
        <taxon>Eukaryota</taxon>
        <taxon>Metazoa</taxon>
        <taxon>Chordata</taxon>
        <taxon>Craniata</taxon>
        <taxon>Vertebrata</taxon>
        <taxon>Euteleostomi</taxon>
        <taxon>Amphibia</taxon>
        <taxon>Batrachia</taxon>
        <taxon>Caudata</taxon>
        <taxon>Salamandroidea</taxon>
        <taxon>Salamandridae</taxon>
        <taxon>Pleurodelinae</taxon>
        <taxon>Pleurodeles</taxon>
    </lineage>
</organism>
<feature type="compositionally biased region" description="Basic and acidic residues" evidence="1">
    <location>
        <begin position="46"/>
        <end position="55"/>
    </location>
</feature>
<evidence type="ECO:0000313" key="3">
    <source>
        <dbReference type="Proteomes" id="UP001066276"/>
    </source>
</evidence>
<keyword evidence="3" id="KW-1185">Reference proteome</keyword>
<comment type="caution">
    <text evidence="2">The sequence shown here is derived from an EMBL/GenBank/DDBJ whole genome shotgun (WGS) entry which is preliminary data.</text>
</comment>
<accession>A0AAV7MW15</accession>
<evidence type="ECO:0000256" key="1">
    <source>
        <dbReference type="SAM" id="MobiDB-lite"/>
    </source>
</evidence>
<protein>
    <submittedName>
        <fullName evidence="2">Uncharacterized protein</fullName>
    </submittedName>
</protein>
<dbReference type="EMBL" id="JANPWB010000013">
    <property type="protein sequence ID" value="KAJ1105118.1"/>
    <property type="molecule type" value="Genomic_DNA"/>
</dbReference>
<sequence>MCRVLHRAGDGRHQQASTPGPGPSVQGARSRRGPGLVRARQGGRPGESHPGKLFREPAPVRSSCPPTSSASLLRPPSQGAAGPGRGALGSHLRRGRPQAPLLECPGVPAPATRKSPGGPDPTYFDTGHVAAPHSLVSWHGISSRNPREPSMLPPDWGGRDSLLVSQRQWAQKGPG</sequence>
<proteinExistence type="predicted"/>
<evidence type="ECO:0000313" key="2">
    <source>
        <dbReference type="EMBL" id="KAJ1105118.1"/>
    </source>
</evidence>
<gene>
    <name evidence="2" type="ORF">NDU88_002526</name>
</gene>
<dbReference type="AlphaFoldDB" id="A0AAV7MW15"/>